<gene>
    <name evidence="1" type="ORF">M8744_03910</name>
</gene>
<dbReference type="Proteomes" id="UP001203036">
    <property type="component" value="Unassembled WGS sequence"/>
</dbReference>
<evidence type="ECO:0000313" key="2">
    <source>
        <dbReference type="Proteomes" id="UP001203036"/>
    </source>
</evidence>
<protein>
    <submittedName>
        <fullName evidence="1">Efflux RND transporter periplasmic adaptor subunit</fullName>
    </submittedName>
</protein>
<evidence type="ECO:0000313" key="1">
    <source>
        <dbReference type="EMBL" id="MCM2561284.1"/>
    </source>
</evidence>
<proteinExistence type="predicted"/>
<reference evidence="1" key="1">
    <citation type="submission" date="2022-06" db="EMBL/GenBank/DDBJ databases">
        <title>Lutimaribacter sp. EGI FJ00013, a novel bacterium isolated from a salt lake sediment enrichment.</title>
        <authorList>
            <person name="Gao L."/>
            <person name="Fang B.-Z."/>
            <person name="Li W.-J."/>
        </authorList>
    </citation>
    <scope>NUCLEOTIDE SEQUENCE</scope>
    <source>
        <strain evidence="1">EGI FJ00013</strain>
    </source>
</reference>
<organism evidence="1 2">
    <name type="scientific">Lutimaribacter degradans</name>
    <dbReference type="NCBI Taxonomy" id="2945989"/>
    <lineage>
        <taxon>Bacteria</taxon>
        <taxon>Pseudomonadati</taxon>
        <taxon>Pseudomonadota</taxon>
        <taxon>Alphaproteobacteria</taxon>
        <taxon>Rhodobacterales</taxon>
        <taxon>Roseobacteraceae</taxon>
        <taxon>Lutimaribacter</taxon>
    </lineage>
</organism>
<name>A0ACC5ZV69_9RHOB</name>
<dbReference type="EMBL" id="JAMQGO010000001">
    <property type="protein sequence ID" value="MCM2561284.1"/>
    <property type="molecule type" value="Genomic_DNA"/>
</dbReference>
<keyword evidence="2" id="KW-1185">Reference proteome</keyword>
<accession>A0ACC5ZV69</accession>
<sequence>MDAKESQPKDPVTPAPDGSGLPALRPSAQSPGAPARERRRIWPWAMAFALIIAGGVGLYFQPWSNAPVPVMVETVEPGPATRVLAVNGRIAALHSVDIRALVGGSLRDLPVAEGDAVEQDEVLARIDAASQQTILRQAVAGLDAALVAEARARDALERAEALGANIARTERDAAERALLTAAQEVARATAQVDQAQVQLDNHTMRAPMSGTVLSLNVEPGQTIDAATVLMTVADLDQLIVETDVDEVYATQIAVGQPAVLQLAGEVKSRAGRVSFVSQRVDAGTGGLAVELSFDTPVRAPVGLTVTTNIIVDQQESAITAPRSAIDGDAVFVVVDDTATRRPVTVMDWPAARLIVTEGLAPGDMLITDAARLSDGQAVKVAGP</sequence>
<comment type="caution">
    <text evidence="1">The sequence shown here is derived from an EMBL/GenBank/DDBJ whole genome shotgun (WGS) entry which is preliminary data.</text>
</comment>